<dbReference type="RefSeq" id="WP_344902058.1">
    <property type="nucleotide sequence ID" value="NZ_BAABAS010000020.1"/>
</dbReference>
<dbReference type="Gene3D" id="1.25.40.10">
    <property type="entry name" value="Tetratricopeptide repeat domain"/>
    <property type="match status" value="1"/>
</dbReference>
<reference evidence="3" key="1">
    <citation type="journal article" date="2019" name="Int. J. Syst. Evol. Microbiol.">
        <title>The Global Catalogue of Microorganisms (GCM) 10K type strain sequencing project: providing services to taxonomists for standard genome sequencing and annotation.</title>
        <authorList>
            <consortium name="The Broad Institute Genomics Platform"/>
            <consortium name="The Broad Institute Genome Sequencing Center for Infectious Disease"/>
            <person name="Wu L."/>
            <person name="Ma J."/>
        </authorList>
    </citation>
    <scope>NUCLEOTIDE SEQUENCE [LARGE SCALE GENOMIC DNA]</scope>
    <source>
        <strain evidence="3">JCM 17440</strain>
    </source>
</reference>
<feature type="domain" description="DUF6596" evidence="1">
    <location>
        <begin position="82"/>
        <end position="182"/>
    </location>
</feature>
<dbReference type="EMBL" id="BAABAS010000020">
    <property type="protein sequence ID" value="GAA4238532.1"/>
    <property type="molecule type" value="Genomic_DNA"/>
</dbReference>
<dbReference type="InterPro" id="IPR011990">
    <property type="entry name" value="TPR-like_helical_dom_sf"/>
</dbReference>
<dbReference type="Pfam" id="PF20239">
    <property type="entry name" value="DUF6596"/>
    <property type="match status" value="1"/>
</dbReference>
<protein>
    <recommendedName>
        <fullName evidence="1">DUF6596 domain-containing protein</fullName>
    </recommendedName>
</protein>
<dbReference type="SUPFAM" id="SSF88946">
    <property type="entry name" value="Sigma2 domain of RNA polymerase sigma factors"/>
    <property type="match status" value="1"/>
</dbReference>
<dbReference type="PANTHER" id="PTHR47756">
    <property type="entry name" value="BLL6612 PROTEIN-RELATED"/>
    <property type="match status" value="1"/>
</dbReference>
<keyword evidence="3" id="KW-1185">Reference proteome</keyword>
<sequence length="316" mass="34149">MTGDAEDAVATAFHEEWGRVVATLIRVTGDWGLAEECAQEAFARAFLVAEPAMAQRLVRAKRKIRDAGIPYRVPPADALPGRTASVLGVVYLLFNEGYAASEGPDPVRVGLCAEAIRLARVLHGMMPRDPEVTGLLALLLLQHSRRAARQDAAGDLVALDDQDRARWDHASITDAVALLDDALGSAALVSAGLGPYQVQAAIASCHATARTAARTDWPRIAALYGRLVELTPSPVVRLNRAVAVAMADGPEAGLALVHELEGDLPGYHLLPATRADLLRRLGRREEAETAYREALALARAEPDRRFLTRRLTDLRR</sequence>
<comment type="caution">
    <text evidence="2">The sequence shown here is derived from an EMBL/GenBank/DDBJ whole genome shotgun (WGS) entry which is preliminary data.</text>
</comment>
<dbReference type="InterPro" id="IPR046531">
    <property type="entry name" value="DUF6596"/>
</dbReference>
<accession>A0ABP8CF67</accession>
<dbReference type="PANTHER" id="PTHR47756:SF2">
    <property type="entry name" value="BLL6612 PROTEIN"/>
    <property type="match status" value="1"/>
</dbReference>
<evidence type="ECO:0000313" key="3">
    <source>
        <dbReference type="Proteomes" id="UP001501710"/>
    </source>
</evidence>
<dbReference type="Proteomes" id="UP001501710">
    <property type="component" value="Unassembled WGS sequence"/>
</dbReference>
<name>A0ABP8CF67_9ACTN</name>
<organism evidence="2 3">
    <name type="scientific">Actinomadura meridiana</name>
    <dbReference type="NCBI Taxonomy" id="559626"/>
    <lineage>
        <taxon>Bacteria</taxon>
        <taxon>Bacillati</taxon>
        <taxon>Actinomycetota</taxon>
        <taxon>Actinomycetes</taxon>
        <taxon>Streptosporangiales</taxon>
        <taxon>Thermomonosporaceae</taxon>
        <taxon>Actinomadura</taxon>
    </lineage>
</organism>
<gene>
    <name evidence="2" type="ORF">GCM10022254_54880</name>
</gene>
<proteinExistence type="predicted"/>
<evidence type="ECO:0000313" key="2">
    <source>
        <dbReference type="EMBL" id="GAA4238532.1"/>
    </source>
</evidence>
<evidence type="ECO:0000259" key="1">
    <source>
        <dbReference type="Pfam" id="PF20239"/>
    </source>
</evidence>
<dbReference type="InterPro" id="IPR013325">
    <property type="entry name" value="RNA_pol_sigma_r2"/>
</dbReference>